<sequence>MGCHVTVVTGNGERYEFELLDADLAGLDARKAQEWLGQEFEKAGCTPTNPVGKLLLADKILCLAKTQQEAAYAAPTPWVNSFVRAAAAAIGRAVLTIDLGNHTLGY</sequence>
<protein>
    <submittedName>
        <fullName evidence="1">Uncharacterized protein</fullName>
    </submittedName>
</protein>
<evidence type="ECO:0000313" key="1">
    <source>
        <dbReference type="EMBL" id="BBO19659.1"/>
    </source>
</evidence>
<dbReference type="Proteomes" id="UP000662914">
    <property type="component" value="Chromosome"/>
</dbReference>
<evidence type="ECO:0000313" key="2">
    <source>
        <dbReference type="Proteomes" id="UP000662914"/>
    </source>
</evidence>
<reference evidence="1" key="1">
    <citation type="journal article" name="DNA Res.">
        <title>The physiological potential of anammox bacteria as revealed by their core genome structure.</title>
        <authorList>
            <person name="Okubo T."/>
            <person name="Toyoda A."/>
            <person name="Fukuhara K."/>
            <person name="Uchiyama I."/>
            <person name="Harigaya Y."/>
            <person name="Kuroiwa M."/>
            <person name="Suzuki T."/>
            <person name="Murakami Y."/>
            <person name="Suwa Y."/>
            <person name="Takami H."/>
        </authorList>
    </citation>
    <scope>NUCLEOTIDE SEQUENCE</scope>
    <source>
        <strain evidence="1">317325-3</strain>
    </source>
</reference>
<proteinExistence type="predicted"/>
<gene>
    <name evidence="1" type="ORF">DSYM_03580</name>
</gene>
<dbReference type="AlphaFoldDB" id="A0A809QW75"/>
<organism evidence="1 2">
    <name type="scientific">Candidatus Desulfobacillus denitrificans</name>
    <dbReference type="NCBI Taxonomy" id="2608985"/>
    <lineage>
        <taxon>Bacteria</taxon>
        <taxon>Pseudomonadati</taxon>
        <taxon>Pseudomonadota</taxon>
        <taxon>Betaproteobacteria</taxon>
        <taxon>Candidatus Desulfobacillus</taxon>
    </lineage>
</organism>
<name>A0A809QW75_9PROT</name>
<accession>A0A809QW75</accession>
<dbReference type="KEGG" id="ddz:DSYM_03580"/>
<dbReference type="EMBL" id="AP021857">
    <property type="protein sequence ID" value="BBO19659.1"/>
    <property type="molecule type" value="Genomic_DNA"/>
</dbReference>